<reference evidence="2 3" key="1">
    <citation type="journal article" date="2017" name="Mol. Plant">
        <title>The Genome of Medicinal Plant Macleaya cordata Provides New Insights into Benzylisoquinoline Alkaloids Metabolism.</title>
        <authorList>
            <person name="Liu X."/>
            <person name="Liu Y."/>
            <person name="Huang P."/>
            <person name="Ma Y."/>
            <person name="Qing Z."/>
            <person name="Tang Q."/>
            <person name="Cao H."/>
            <person name="Cheng P."/>
            <person name="Zheng Y."/>
            <person name="Yuan Z."/>
            <person name="Zhou Y."/>
            <person name="Liu J."/>
            <person name="Tang Z."/>
            <person name="Zhuo Y."/>
            <person name="Zhang Y."/>
            <person name="Yu L."/>
            <person name="Huang J."/>
            <person name="Yang P."/>
            <person name="Peng Q."/>
            <person name="Zhang J."/>
            <person name="Jiang W."/>
            <person name="Zhang Z."/>
            <person name="Lin K."/>
            <person name="Ro D.K."/>
            <person name="Chen X."/>
            <person name="Xiong X."/>
            <person name="Shang Y."/>
            <person name="Huang S."/>
            <person name="Zeng J."/>
        </authorList>
    </citation>
    <scope>NUCLEOTIDE SEQUENCE [LARGE SCALE GENOMIC DNA]</scope>
    <source>
        <strain evidence="3">cv. BLH2017</strain>
        <tissue evidence="2">Root</tissue>
    </source>
</reference>
<sequence length="112" mass="12630">MTSLLYNFFPTDLLPPNNIHFSSSNTNNIYGNTKIVTTSPTSQQQLPPAVLVVVQPTQQKAGDHQASRSIKLDEHTHHQLTPVVALRNSNKKKKIQHVNPPSYFMNSIHRSF</sequence>
<gene>
    <name evidence="2" type="ORF">BVC80_8979g21</name>
</gene>
<keyword evidence="3" id="KW-1185">Reference proteome</keyword>
<dbReference type="Proteomes" id="UP000195402">
    <property type="component" value="Unassembled WGS sequence"/>
</dbReference>
<comment type="caution">
    <text evidence="2">The sequence shown here is derived from an EMBL/GenBank/DDBJ whole genome shotgun (WGS) entry which is preliminary data.</text>
</comment>
<evidence type="ECO:0000256" key="1">
    <source>
        <dbReference type="SAM" id="MobiDB-lite"/>
    </source>
</evidence>
<proteinExistence type="predicted"/>
<dbReference type="InParanoid" id="A0A200QMH9"/>
<dbReference type="EMBL" id="MVGT01001566">
    <property type="protein sequence ID" value="OVA11674.1"/>
    <property type="molecule type" value="Genomic_DNA"/>
</dbReference>
<dbReference type="AlphaFoldDB" id="A0A200QMH9"/>
<accession>A0A200QMH9</accession>
<protein>
    <submittedName>
        <fullName evidence="2">Uncharacterized protein</fullName>
    </submittedName>
</protein>
<organism evidence="2 3">
    <name type="scientific">Macleaya cordata</name>
    <name type="common">Five-seeded plume-poppy</name>
    <name type="synonym">Bocconia cordata</name>
    <dbReference type="NCBI Taxonomy" id="56857"/>
    <lineage>
        <taxon>Eukaryota</taxon>
        <taxon>Viridiplantae</taxon>
        <taxon>Streptophyta</taxon>
        <taxon>Embryophyta</taxon>
        <taxon>Tracheophyta</taxon>
        <taxon>Spermatophyta</taxon>
        <taxon>Magnoliopsida</taxon>
        <taxon>Ranunculales</taxon>
        <taxon>Papaveraceae</taxon>
        <taxon>Papaveroideae</taxon>
        <taxon>Macleaya</taxon>
    </lineage>
</organism>
<feature type="region of interest" description="Disordered" evidence="1">
    <location>
        <begin position="57"/>
        <end position="78"/>
    </location>
</feature>
<evidence type="ECO:0000313" key="3">
    <source>
        <dbReference type="Proteomes" id="UP000195402"/>
    </source>
</evidence>
<name>A0A200QMH9_MACCD</name>
<evidence type="ECO:0000313" key="2">
    <source>
        <dbReference type="EMBL" id="OVA11674.1"/>
    </source>
</evidence>
<feature type="compositionally biased region" description="Basic and acidic residues" evidence="1">
    <location>
        <begin position="61"/>
        <end position="77"/>
    </location>
</feature>